<evidence type="ECO:0000313" key="2">
    <source>
        <dbReference type="EMBL" id="TKR95074.1"/>
    </source>
</evidence>
<protein>
    <submittedName>
        <fullName evidence="2">Uncharacterized protein</fullName>
    </submittedName>
</protein>
<dbReference type="AlphaFoldDB" id="A0A4U5PG74"/>
<gene>
    <name evidence="2" type="ORF">L596_009290</name>
</gene>
<evidence type="ECO:0000313" key="3">
    <source>
        <dbReference type="Proteomes" id="UP000298663"/>
    </source>
</evidence>
<reference evidence="2 3" key="2">
    <citation type="journal article" date="2019" name="G3 (Bethesda)">
        <title>Hybrid Assembly of the Genome of the Entomopathogenic Nematode Steinernema carpocapsae Identifies the X-Chromosome.</title>
        <authorList>
            <person name="Serra L."/>
            <person name="Macchietto M."/>
            <person name="Macias-Munoz A."/>
            <person name="McGill C.J."/>
            <person name="Rodriguez I.M."/>
            <person name="Rodriguez B."/>
            <person name="Murad R."/>
            <person name="Mortazavi A."/>
        </authorList>
    </citation>
    <scope>NUCLEOTIDE SEQUENCE [LARGE SCALE GENOMIC DNA]</scope>
    <source>
        <strain evidence="2 3">ALL</strain>
    </source>
</reference>
<name>A0A4U5PG74_STECR</name>
<feature type="region of interest" description="Disordered" evidence="1">
    <location>
        <begin position="277"/>
        <end position="327"/>
    </location>
</feature>
<organism evidence="2 3">
    <name type="scientific">Steinernema carpocapsae</name>
    <name type="common">Entomopathogenic nematode</name>
    <dbReference type="NCBI Taxonomy" id="34508"/>
    <lineage>
        <taxon>Eukaryota</taxon>
        <taxon>Metazoa</taxon>
        <taxon>Ecdysozoa</taxon>
        <taxon>Nematoda</taxon>
        <taxon>Chromadorea</taxon>
        <taxon>Rhabditida</taxon>
        <taxon>Tylenchina</taxon>
        <taxon>Panagrolaimomorpha</taxon>
        <taxon>Strongyloidoidea</taxon>
        <taxon>Steinernematidae</taxon>
        <taxon>Steinernema</taxon>
    </lineage>
</organism>
<sequence length="327" mass="37141">MANRFVSSAFRISRGFLSSRQVLARTTARLSTSALRCLPSTATKQTLASRTSRLIRKRRPLTAYCEASGPHNLEIVTVSLSEKLDLGAIYRDEKMGMVYHPTFVDAASRQTVVEIDCLNASFQGVKPVAFAVSQTTVYVPLNKLIRRSSSHYPPREVHHRGERHPRLLCILRRRCRLLERRRERTLSNSKALGTSLRRRILGQPRLRRNGFDAVRTHRQRQKSDLPRRCFVESGPSRIEPAEPHFHTGTLRLFPRIRRFCEARDLGIAAERFRRTACGDDEGNDTRKDALEQEEGNAEDGRIRSAAALDQPEHVPPERRFLLGAAGA</sequence>
<dbReference type="Proteomes" id="UP000298663">
    <property type="component" value="Unassembled WGS sequence"/>
</dbReference>
<feature type="compositionally biased region" description="Basic and acidic residues" evidence="1">
    <location>
        <begin position="310"/>
        <end position="320"/>
    </location>
</feature>
<accession>A0A4U5PG74</accession>
<reference evidence="2 3" key="1">
    <citation type="journal article" date="2015" name="Genome Biol.">
        <title>Comparative genomics of Steinernema reveals deeply conserved gene regulatory networks.</title>
        <authorList>
            <person name="Dillman A.R."/>
            <person name="Macchietto M."/>
            <person name="Porter C.F."/>
            <person name="Rogers A."/>
            <person name="Williams B."/>
            <person name="Antoshechkin I."/>
            <person name="Lee M.M."/>
            <person name="Goodwin Z."/>
            <person name="Lu X."/>
            <person name="Lewis E.E."/>
            <person name="Goodrich-Blair H."/>
            <person name="Stock S.P."/>
            <person name="Adams B.J."/>
            <person name="Sternberg P.W."/>
            <person name="Mortazavi A."/>
        </authorList>
    </citation>
    <scope>NUCLEOTIDE SEQUENCE [LARGE SCALE GENOMIC DNA]</scope>
    <source>
        <strain evidence="2 3">ALL</strain>
    </source>
</reference>
<dbReference type="OrthoDB" id="242766at2759"/>
<proteinExistence type="predicted"/>
<dbReference type="EMBL" id="AZBU02000002">
    <property type="protein sequence ID" value="TKR95074.1"/>
    <property type="molecule type" value="Genomic_DNA"/>
</dbReference>
<keyword evidence="3" id="KW-1185">Reference proteome</keyword>
<comment type="caution">
    <text evidence="2">The sequence shown here is derived from an EMBL/GenBank/DDBJ whole genome shotgun (WGS) entry which is preliminary data.</text>
</comment>
<feature type="compositionally biased region" description="Basic and acidic residues" evidence="1">
    <location>
        <begin position="277"/>
        <end position="290"/>
    </location>
</feature>
<evidence type="ECO:0000256" key="1">
    <source>
        <dbReference type="SAM" id="MobiDB-lite"/>
    </source>
</evidence>